<feature type="coiled-coil region" evidence="1">
    <location>
        <begin position="39"/>
        <end position="66"/>
    </location>
</feature>
<dbReference type="AlphaFoldDB" id="A0A9E2KFT5"/>
<sequence length="144" mass="17088">MEQHLAQDINEKDRWQFLCDNADAVEKIGYTHRFTPEELAQKKESLAEISIQINDIETEKKEVMDDFKERLKPLNEEKSELLDHIKKGSEFRDDEECAKILYHDERMAGFYNRLGELVYSRPIMPQEMQKTMFSINRKTGTDNE</sequence>
<accession>A0A9E2KFT5</accession>
<reference evidence="2" key="2">
    <citation type="submission" date="2021-04" db="EMBL/GenBank/DDBJ databases">
        <authorList>
            <person name="Gilroy R."/>
        </authorList>
    </citation>
    <scope>NUCLEOTIDE SEQUENCE</scope>
    <source>
        <strain evidence="2">B3-3758</strain>
    </source>
</reference>
<keyword evidence="1" id="KW-0175">Coiled coil</keyword>
<proteinExistence type="predicted"/>
<organism evidence="2 3">
    <name type="scientific">Candidatus Bacteroides intestinipullorum</name>
    <dbReference type="NCBI Taxonomy" id="2838471"/>
    <lineage>
        <taxon>Bacteria</taxon>
        <taxon>Pseudomonadati</taxon>
        <taxon>Bacteroidota</taxon>
        <taxon>Bacteroidia</taxon>
        <taxon>Bacteroidales</taxon>
        <taxon>Bacteroidaceae</taxon>
        <taxon>Bacteroides</taxon>
    </lineage>
</organism>
<gene>
    <name evidence="2" type="ORF">H9791_03260</name>
</gene>
<comment type="caution">
    <text evidence="2">The sequence shown here is derived from an EMBL/GenBank/DDBJ whole genome shotgun (WGS) entry which is preliminary data.</text>
</comment>
<evidence type="ECO:0000256" key="1">
    <source>
        <dbReference type="SAM" id="Coils"/>
    </source>
</evidence>
<evidence type="ECO:0000313" key="2">
    <source>
        <dbReference type="EMBL" id="MBU3813514.1"/>
    </source>
</evidence>
<dbReference type="EMBL" id="JAHLFO010000040">
    <property type="protein sequence ID" value="MBU3813514.1"/>
    <property type="molecule type" value="Genomic_DNA"/>
</dbReference>
<dbReference type="Proteomes" id="UP000824236">
    <property type="component" value="Unassembled WGS sequence"/>
</dbReference>
<name>A0A9E2KFT5_9BACE</name>
<evidence type="ECO:0000313" key="3">
    <source>
        <dbReference type="Proteomes" id="UP000824236"/>
    </source>
</evidence>
<reference evidence="2" key="1">
    <citation type="journal article" date="2021" name="PeerJ">
        <title>Extensive microbial diversity within the chicken gut microbiome revealed by metagenomics and culture.</title>
        <authorList>
            <person name="Gilroy R."/>
            <person name="Ravi A."/>
            <person name="Getino M."/>
            <person name="Pursley I."/>
            <person name="Horton D.L."/>
            <person name="Alikhan N.F."/>
            <person name="Baker D."/>
            <person name="Gharbi K."/>
            <person name="Hall N."/>
            <person name="Watson M."/>
            <person name="Adriaenssens E.M."/>
            <person name="Foster-Nyarko E."/>
            <person name="Jarju S."/>
            <person name="Secka A."/>
            <person name="Antonio M."/>
            <person name="Oren A."/>
            <person name="Chaudhuri R.R."/>
            <person name="La Ragione R."/>
            <person name="Hildebrand F."/>
            <person name="Pallen M.J."/>
        </authorList>
    </citation>
    <scope>NUCLEOTIDE SEQUENCE</scope>
    <source>
        <strain evidence="2">B3-3758</strain>
    </source>
</reference>
<protein>
    <submittedName>
        <fullName evidence="2">Uncharacterized protein</fullName>
    </submittedName>
</protein>